<dbReference type="eggNOG" id="COG2124">
    <property type="taxonomic scope" value="Bacteria"/>
</dbReference>
<dbReference type="Gene3D" id="1.10.630.10">
    <property type="entry name" value="Cytochrome P450"/>
    <property type="match status" value="1"/>
</dbReference>
<dbReference type="InterPro" id="IPR050196">
    <property type="entry name" value="Cytochrome_P450_Monoox"/>
</dbReference>
<organism evidence="9 10">
    <name type="scientific">Polymorphum gilvum (strain LMG 25793 / CGMCC 1.9160 / SL003B-26A1)</name>
    <dbReference type="NCBI Taxonomy" id="991905"/>
    <lineage>
        <taxon>Bacteria</taxon>
        <taxon>Pseudomonadati</taxon>
        <taxon>Pseudomonadota</taxon>
        <taxon>Alphaproteobacteria</taxon>
        <taxon>Rhodobacterales</taxon>
        <taxon>Paracoccaceae</taxon>
        <taxon>Polymorphum</taxon>
    </lineage>
</organism>
<dbReference type="PRINTS" id="PR00463">
    <property type="entry name" value="EP450I"/>
</dbReference>
<evidence type="ECO:0000256" key="7">
    <source>
        <dbReference type="PIRSR" id="PIRSR602401-1"/>
    </source>
</evidence>
<dbReference type="InterPro" id="IPR002401">
    <property type="entry name" value="Cyt_P450_E_grp-I"/>
</dbReference>
<dbReference type="PANTHER" id="PTHR24291">
    <property type="entry name" value="CYTOCHROME P450 FAMILY 4"/>
    <property type="match status" value="1"/>
</dbReference>
<dbReference type="PROSITE" id="PS00086">
    <property type="entry name" value="CYTOCHROME_P450"/>
    <property type="match status" value="1"/>
</dbReference>
<keyword evidence="2 7" id="KW-0349">Heme</keyword>
<dbReference type="SUPFAM" id="SSF48264">
    <property type="entry name" value="Cytochrome P450"/>
    <property type="match status" value="1"/>
</dbReference>
<dbReference type="Pfam" id="PF00067">
    <property type="entry name" value="p450"/>
    <property type="match status" value="1"/>
</dbReference>
<dbReference type="GO" id="GO:0016705">
    <property type="term" value="F:oxidoreductase activity, acting on paired donors, with incorporation or reduction of molecular oxygen"/>
    <property type="evidence" value="ECO:0007669"/>
    <property type="project" value="InterPro"/>
</dbReference>
<dbReference type="Proteomes" id="UP000008130">
    <property type="component" value="Chromosome"/>
</dbReference>
<dbReference type="PANTHER" id="PTHR24291:SF50">
    <property type="entry name" value="BIFUNCTIONAL ALBAFLAVENONE MONOOXYGENASE_TERPENE SYNTHASE"/>
    <property type="match status" value="1"/>
</dbReference>
<dbReference type="InterPro" id="IPR036396">
    <property type="entry name" value="Cyt_P450_sf"/>
</dbReference>
<evidence type="ECO:0000256" key="2">
    <source>
        <dbReference type="ARBA" id="ARBA00022617"/>
    </source>
</evidence>
<dbReference type="STRING" id="991905.SL003B_1954"/>
<dbReference type="GO" id="GO:0005506">
    <property type="term" value="F:iron ion binding"/>
    <property type="evidence" value="ECO:0007669"/>
    <property type="project" value="InterPro"/>
</dbReference>
<keyword evidence="5 7" id="KW-0408">Iron</keyword>
<gene>
    <name evidence="9" type="ordered locus">SL003B_1954</name>
</gene>
<dbReference type="EMBL" id="CP002568">
    <property type="protein sequence ID" value="ADZ70380.1"/>
    <property type="molecule type" value="Genomic_DNA"/>
</dbReference>
<evidence type="ECO:0000256" key="8">
    <source>
        <dbReference type="RuleBase" id="RU000461"/>
    </source>
</evidence>
<dbReference type="InterPro" id="IPR017972">
    <property type="entry name" value="Cyt_P450_CS"/>
</dbReference>
<dbReference type="GO" id="GO:0020037">
    <property type="term" value="F:heme binding"/>
    <property type="evidence" value="ECO:0007669"/>
    <property type="project" value="InterPro"/>
</dbReference>
<dbReference type="RefSeq" id="WP_013652698.1">
    <property type="nucleotide sequence ID" value="NC_015259.1"/>
</dbReference>
<dbReference type="PATRIC" id="fig|991905.3.peg.2002"/>
<dbReference type="KEGG" id="pgv:SL003B_1954"/>
<name>F2IWQ5_POLGS</name>
<evidence type="ECO:0000256" key="5">
    <source>
        <dbReference type="ARBA" id="ARBA00023004"/>
    </source>
</evidence>
<sequence length="468" mass="52162">MDQSVAAVVAEREPDYVPPHPYRHETMPSVIELMGLARKNFLSIWSKGNFSSRLMSQQVLRRLLVVCNSPDVVQEAFQTNHAVLQRKSPQMRHALEPLIGDGLFISDSDIWRRRRKVVAPIIHGSRVPGFAPIMVDTIEEKRAEWAARGAGGEVDALAEMAHLTAEIICRTIFGRNLGRNYASEIVEGFSDYQRYIDQVDLPAMLGLPEWLPRFRRPAVHRSVKRILGVLDEIIDSYQAMKDSGEVSVIGGLLEARDEDGAPLSREAIRNEAAVIFMAGHETTANTLAWAWFLLSQAPRVRERLHAELDSVLGDAPPSFADVARLPYTKAVIEETLRLYPPVPILAREAMADTTVGGKRIPKGTILMVVPWLLHRNPTLWPDADAFRPERFLEGEGTRPSKYGYVPFSIGPRICAGLQFGLTESILSLAILARAFDLRLKPGADIQPVCRLTLRPGDALPMTLHPRTA</sequence>
<keyword evidence="10" id="KW-1185">Reference proteome</keyword>
<evidence type="ECO:0000313" key="9">
    <source>
        <dbReference type="EMBL" id="ADZ70380.1"/>
    </source>
</evidence>
<evidence type="ECO:0000256" key="3">
    <source>
        <dbReference type="ARBA" id="ARBA00022723"/>
    </source>
</evidence>
<proteinExistence type="inferred from homology"/>
<comment type="cofactor">
    <cofactor evidence="7">
        <name>heme</name>
        <dbReference type="ChEBI" id="CHEBI:30413"/>
    </cofactor>
</comment>
<evidence type="ECO:0000256" key="4">
    <source>
        <dbReference type="ARBA" id="ARBA00023002"/>
    </source>
</evidence>
<keyword evidence="6 8" id="KW-0503">Monooxygenase</keyword>
<evidence type="ECO:0000313" key="10">
    <source>
        <dbReference type="Proteomes" id="UP000008130"/>
    </source>
</evidence>
<keyword evidence="4 8" id="KW-0560">Oxidoreductase</keyword>
<protein>
    <submittedName>
        <fullName evidence="9">Cytochrome P450</fullName>
    </submittedName>
</protein>
<dbReference type="GO" id="GO:0004497">
    <property type="term" value="F:monooxygenase activity"/>
    <property type="evidence" value="ECO:0007669"/>
    <property type="project" value="UniProtKB-KW"/>
</dbReference>
<dbReference type="HOGENOM" id="CLU_001570_5_1_5"/>
<reference evidence="9 10" key="1">
    <citation type="journal article" date="2011" name="J. Bacteriol.">
        <title>Complete genome sequence of Polymorphum gilvum SL003B-26A1T, a crude oil-degrading bacterium from oil-polluted saline soil.</title>
        <authorList>
            <person name="Li S.G."/>
            <person name="Tang Y.Q."/>
            <person name="Nie Y."/>
            <person name="Cai M."/>
            <person name="Wu X.L."/>
        </authorList>
    </citation>
    <scope>NUCLEOTIDE SEQUENCE [LARGE SCALE GENOMIC DNA]</scope>
    <source>
        <strain evidence="10">LMG 25793 / CGMCC 1.9160 / SL003B-26A1</strain>
    </source>
</reference>
<dbReference type="AlphaFoldDB" id="F2IWQ5"/>
<dbReference type="InterPro" id="IPR001128">
    <property type="entry name" value="Cyt_P450"/>
</dbReference>
<comment type="similarity">
    <text evidence="1 8">Belongs to the cytochrome P450 family.</text>
</comment>
<evidence type="ECO:0000256" key="1">
    <source>
        <dbReference type="ARBA" id="ARBA00010617"/>
    </source>
</evidence>
<feature type="binding site" description="axial binding residue" evidence="7">
    <location>
        <position position="414"/>
    </location>
    <ligand>
        <name>heme</name>
        <dbReference type="ChEBI" id="CHEBI:30413"/>
    </ligand>
    <ligandPart>
        <name>Fe</name>
        <dbReference type="ChEBI" id="CHEBI:18248"/>
    </ligandPart>
</feature>
<keyword evidence="3 7" id="KW-0479">Metal-binding</keyword>
<accession>F2IWQ5</accession>
<dbReference type="PRINTS" id="PR00385">
    <property type="entry name" value="P450"/>
</dbReference>
<evidence type="ECO:0000256" key="6">
    <source>
        <dbReference type="ARBA" id="ARBA00023033"/>
    </source>
</evidence>